<dbReference type="PANTHER" id="PTHR47219:SF9">
    <property type="entry name" value="GTPASE ACTIVATING PROTEIN AND CENTROSOME-ASSOCIATED, ISOFORM B"/>
    <property type="match status" value="1"/>
</dbReference>
<proteinExistence type="predicted"/>
<feature type="region of interest" description="Disordered" evidence="1">
    <location>
        <begin position="44"/>
        <end position="72"/>
    </location>
</feature>
<dbReference type="AlphaFoldDB" id="A0A9W7FE14"/>
<evidence type="ECO:0000256" key="1">
    <source>
        <dbReference type="SAM" id="MobiDB-lite"/>
    </source>
</evidence>
<dbReference type="InterPro" id="IPR035969">
    <property type="entry name" value="Rab-GAP_TBC_sf"/>
</dbReference>
<feature type="domain" description="Rab-GAP TBC" evidence="2">
    <location>
        <begin position="130"/>
        <end position="536"/>
    </location>
</feature>
<dbReference type="Pfam" id="PF00566">
    <property type="entry name" value="RabGAP-TBC"/>
    <property type="match status" value="1"/>
</dbReference>
<organism evidence="3 4">
    <name type="scientific">Triparma verrucosa</name>
    <dbReference type="NCBI Taxonomy" id="1606542"/>
    <lineage>
        <taxon>Eukaryota</taxon>
        <taxon>Sar</taxon>
        <taxon>Stramenopiles</taxon>
        <taxon>Ochrophyta</taxon>
        <taxon>Bolidophyceae</taxon>
        <taxon>Parmales</taxon>
        <taxon>Triparmaceae</taxon>
        <taxon>Triparma</taxon>
    </lineage>
</organism>
<keyword evidence="4" id="KW-1185">Reference proteome</keyword>
<sequence>MVTFLSLFAPDNSLSKSYGDLFEHPSCIKIACEAADAFKILKKGTQSGPTGHQTRHRRTDSNSLRPYDPPPPLPGNNKLLVKIMSFLAGSASAALFLPSWHATFHPLFLLHRSLSRHLDAVLVRYLLIRGISSHVRLQLWDCRLPLSETERSKSDFERVCAKLRHGASKGSHADQNIKVIEKDVTRSVFGSVRRKDEDSNETKGVIRQMLSSLASPSFARAASPMGHIFDECEDEDEGQGESANNNNDNKNVAGDDNEAVDDRHHRKQSSEPLPRTMEVTEATVRCASFEDVNDFAVGGVFASAGDSKMRIRSVETLLLVGSFEWGVGYCQGMDYVAGNVRRIVERGNEGEGEGVEISVGVQKNKSQIQEDVAEDVKKKKKGKLVSAIRKAFHFWRNSNDSTEDSFVPLPAHSPTQKTTTTAATTSAATSLSTDSTTSITSNASNTSYITYKLTSRLFTNLGLAQFYAPGLELLKSITSLFKTSVALHLPVLSDHFDRLQIDIEPLTFRWFQTLFIVPSIPTSTVCSLWDTFVVTRRFDIFIKFGLAILKSCQPMLLNGGMEDVLMWFGDLPRKVMEGRRCLALALTFDIQEKRQRPHTK</sequence>
<dbReference type="EMBL" id="BRXX01000416">
    <property type="protein sequence ID" value="GMI10422.1"/>
    <property type="molecule type" value="Genomic_DNA"/>
</dbReference>
<evidence type="ECO:0000259" key="2">
    <source>
        <dbReference type="PROSITE" id="PS50086"/>
    </source>
</evidence>
<feature type="region of interest" description="Disordered" evidence="1">
    <location>
        <begin position="231"/>
        <end position="278"/>
    </location>
</feature>
<dbReference type="PANTHER" id="PTHR47219">
    <property type="entry name" value="RAB GTPASE-ACTIVATING PROTEIN 1-LIKE"/>
    <property type="match status" value="1"/>
</dbReference>
<feature type="compositionally biased region" description="Low complexity" evidence="1">
    <location>
        <begin position="418"/>
        <end position="427"/>
    </location>
</feature>
<dbReference type="GO" id="GO:0031267">
    <property type="term" value="F:small GTPase binding"/>
    <property type="evidence" value="ECO:0007669"/>
    <property type="project" value="TreeGrafter"/>
</dbReference>
<feature type="region of interest" description="Disordered" evidence="1">
    <location>
        <begin position="401"/>
        <end position="427"/>
    </location>
</feature>
<dbReference type="SMART" id="SM00164">
    <property type="entry name" value="TBC"/>
    <property type="match status" value="1"/>
</dbReference>
<protein>
    <recommendedName>
        <fullName evidence="2">Rab-GAP TBC domain-containing protein</fullName>
    </recommendedName>
</protein>
<reference evidence="4" key="1">
    <citation type="journal article" date="2023" name="Commun. Biol.">
        <title>Genome analysis of Parmales, the sister group of diatoms, reveals the evolutionary specialization of diatoms from phago-mixotrophs to photoautotrophs.</title>
        <authorList>
            <person name="Ban H."/>
            <person name="Sato S."/>
            <person name="Yoshikawa S."/>
            <person name="Yamada K."/>
            <person name="Nakamura Y."/>
            <person name="Ichinomiya M."/>
            <person name="Sato N."/>
            <person name="Blanc-Mathieu R."/>
            <person name="Endo H."/>
            <person name="Kuwata A."/>
            <person name="Ogata H."/>
        </authorList>
    </citation>
    <scope>NUCLEOTIDE SEQUENCE [LARGE SCALE GENOMIC DNA]</scope>
    <source>
        <strain evidence="4">NIES 3699</strain>
    </source>
</reference>
<dbReference type="Proteomes" id="UP001165160">
    <property type="component" value="Unassembled WGS sequence"/>
</dbReference>
<dbReference type="SUPFAM" id="SSF47923">
    <property type="entry name" value="Ypt/Rab-GAP domain of gyp1p"/>
    <property type="match status" value="2"/>
</dbReference>
<evidence type="ECO:0000313" key="4">
    <source>
        <dbReference type="Proteomes" id="UP001165160"/>
    </source>
</evidence>
<feature type="compositionally biased region" description="Low complexity" evidence="1">
    <location>
        <begin position="244"/>
        <end position="254"/>
    </location>
</feature>
<evidence type="ECO:0000313" key="3">
    <source>
        <dbReference type="EMBL" id="GMI10422.1"/>
    </source>
</evidence>
<dbReference type="Gene3D" id="1.10.472.80">
    <property type="entry name" value="Ypt/Rab-GAP domain of gyp1p, domain 3"/>
    <property type="match status" value="1"/>
</dbReference>
<dbReference type="PROSITE" id="PS50086">
    <property type="entry name" value="TBC_RABGAP"/>
    <property type="match status" value="1"/>
</dbReference>
<name>A0A9W7FE14_9STRA</name>
<accession>A0A9W7FE14</accession>
<gene>
    <name evidence="3" type="ORF">TrVE_jg5635</name>
</gene>
<dbReference type="InterPro" id="IPR050302">
    <property type="entry name" value="Rab_GAP_TBC_domain"/>
</dbReference>
<dbReference type="InterPro" id="IPR000195">
    <property type="entry name" value="Rab-GAP-TBC_dom"/>
</dbReference>
<dbReference type="GO" id="GO:0005096">
    <property type="term" value="F:GTPase activator activity"/>
    <property type="evidence" value="ECO:0007669"/>
    <property type="project" value="TreeGrafter"/>
</dbReference>
<comment type="caution">
    <text evidence="3">The sequence shown here is derived from an EMBL/GenBank/DDBJ whole genome shotgun (WGS) entry which is preliminary data.</text>
</comment>